<dbReference type="GO" id="GO:0015031">
    <property type="term" value="P:protein transport"/>
    <property type="evidence" value="ECO:0007669"/>
    <property type="project" value="UniProtKB-KW"/>
</dbReference>
<dbReference type="STRING" id="1480615.AWJ14_07320"/>
<name>A0A1C1YU64_9HYPH</name>
<evidence type="ECO:0000256" key="1">
    <source>
        <dbReference type="ARBA" id="ARBA00004162"/>
    </source>
</evidence>
<organism evidence="9 10">
    <name type="scientific">Hoeflea olei</name>
    <dbReference type="NCBI Taxonomy" id="1480615"/>
    <lineage>
        <taxon>Bacteria</taxon>
        <taxon>Pseudomonadati</taxon>
        <taxon>Pseudomonadota</taxon>
        <taxon>Alphaproteobacteria</taxon>
        <taxon>Hyphomicrobiales</taxon>
        <taxon>Rhizobiaceae</taxon>
        <taxon>Hoeflea</taxon>
    </lineage>
</organism>
<evidence type="ECO:0000256" key="7">
    <source>
        <dbReference type="RuleBase" id="RU003879"/>
    </source>
</evidence>
<evidence type="ECO:0008006" key="11">
    <source>
        <dbReference type="Google" id="ProtNLM"/>
    </source>
</evidence>
<evidence type="ECO:0000256" key="6">
    <source>
        <dbReference type="ARBA" id="ARBA00023136"/>
    </source>
</evidence>
<dbReference type="GO" id="GO:0005886">
    <property type="term" value="C:plasma membrane"/>
    <property type="evidence" value="ECO:0007669"/>
    <property type="project" value="UniProtKB-SubCell"/>
</dbReference>
<proteinExistence type="inferred from homology"/>
<comment type="similarity">
    <text evidence="2 7">Belongs to the ExbD/TolR family.</text>
</comment>
<evidence type="ECO:0000256" key="3">
    <source>
        <dbReference type="ARBA" id="ARBA00022475"/>
    </source>
</evidence>
<evidence type="ECO:0000256" key="2">
    <source>
        <dbReference type="ARBA" id="ARBA00005811"/>
    </source>
</evidence>
<protein>
    <recommendedName>
        <fullName evidence="11">Biopolymer transporter ExbD</fullName>
    </recommendedName>
</protein>
<keyword evidence="5 8" id="KW-1133">Transmembrane helix</keyword>
<gene>
    <name evidence="9" type="ORF">AWJ14_07320</name>
</gene>
<keyword evidence="7" id="KW-0653">Protein transport</keyword>
<keyword evidence="3" id="KW-1003">Cell membrane</keyword>
<keyword evidence="4 7" id="KW-0812">Transmembrane</keyword>
<feature type="transmembrane region" description="Helical" evidence="8">
    <location>
        <begin position="16"/>
        <end position="36"/>
    </location>
</feature>
<dbReference type="Gene3D" id="3.30.420.270">
    <property type="match status" value="1"/>
</dbReference>
<dbReference type="Proteomes" id="UP000094795">
    <property type="component" value="Unassembled WGS sequence"/>
</dbReference>
<accession>A0A1C1YU64</accession>
<evidence type="ECO:0000256" key="4">
    <source>
        <dbReference type="ARBA" id="ARBA00022692"/>
    </source>
</evidence>
<comment type="subcellular location">
    <subcellularLocation>
        <location evidence="1">Cell membrane</location>
        <topology evidence="1">Single-pass membrane protein</topology>
    </subcellularLocation>
    <subcellularLocation>
        <location evidence="7">Cell membrane</location>
        <topology evidence="7">Single-pass type II membrane protein</topology>
    </subcellularLocation>
</comment>
<dbReference type="EMBL" id="LQZT01000023">
    <property type="protein sequence ID" value="OCW56957.1"/>
    <property type="molecule type" value="Genomic_DNA"/>
</dbReference>
<evidence type="ECO:0000313" key="9">
    <source>
        <dbReference type="EMBL" id="OCW56957.1"/>
    </source>
</evidence>
<keyword evidence="7" id="KW-0813">Transport</keyword>
<sequence length="134" mass="14672">MRIAPARPSRKPENTVALINVVFLMLIFFLAAGTLAPAPDRDVDFITLAATDPAAPPDMLFVRADGTLTWRGEPMAVEEHVARWQGLQDEAAPPRPLRIAADRTLPALDLLDSLDALRKAGVDEIVLIAERRPE</sequence>
<dbReference type="AlphaFoldDB" id="A0A1C1YU64"/>
<dbReference type="Pfam" id="PF02472">
    <property type="entry name" value="ExbD"/>
    <property type="match status" value="1"/>
</dbReference>
<reference evidence="9 10" key="1">
    <citation type="submission" date="2015-12" db="EMBL/GenBank/DDBJ databases">
        <authorList>
            <person name="Shamseldin A."/>
            <person name="Moawad H."/>
            <person name="Abd El-Rahim W.M."/>
            <person name="Sadowsky M.J."/>
        </authorList>
    </citation>
    <scope>NUCLEOTIDE SEQUENCE [LARGE SCALE GENOMIC DNA]</scope>
    <source>
        <strain evidence="9 10">JC234</strain>
    </source>
</reference>
<comment type="caution">
    <text evidence="9">The sequence shown here is derived from an EMBL/GenBank/DDBJ whole genome shotgun (WGS) entry which is preliminary data.</text>
</comment>
<evidence type="ECO:0000256" key="8">
    <source>
        <dbReference type="SAM" id="Phobius"/>
    </source>
</evidence>
<evidence type="ECO:0000313" key="10">
    <source>
        <dbReference type="Proteomes" id="UP000094795"/>
    </source>
</evidence>
<evidence type="ECO:0000256" key="5">
    <source>
        <dbReference type="ARBA" id="ARBA00022989"/>
    </source>
</evidence>
<keyword evidence="10" id="KW-1185">Reference proteome</keyword>
<keyword evidence="6 8" id="KW-0472">Membrane</keyword>
<dbReference type="GO" id="GO:0022857">
    <property type="term" value="F:transmembrane transporter activity"/>
    <property type="evidence" value="ECO:0007669"/>
    <property type="project" value="InterPro"/>
</dbReference>
<dbReference type="InterPro" id="IPR003400">
    <property type="entry name" value="ExbD"/>
</dbReference>